<dbReference type="STRING" id="739143.SAMN05216297_11139"/>
<dbReference type="InterPro" id="IPR036388">
    <property type="entry name" value="WH-like_DNA-bd_sf"/>
</dbReference>
<dbReference type="Gene3D" id="1.10.10.10">
    <property type="entry name" value="Winged helix-like DNA-binding domain superfamily/Winged helix DNA-binding domain"/>
    <property type="match status" value="1"/>
</dbReference>
<reference evidence="3" key="1">
    <citation type="submission" date="2016-10" db="EMBL/GenBank/DDBJ databases">
        <authorList>
            <person name="Varghese N."/>
            <person name="Submissions S."/>
        </authorList>
    </citation>
    <scope>NUCLEOTIDE SEQUENCE [LARGE SCALE GENOMIC DNA]</scope>
    <source>
        <strain evidence="3">CGMCC 1.10370</strain>
    </source>
</reference>
<name>A0A1I1UJ11_9FLAO</name>
<sequence>MGIIDKLNKDFESRVRLGIMSILMVNDWVDFTEMKTLLNITDGNLASHSSALEKSEYIEIKKEFVGKKPKTSYQVTPLGRAAFKEHLLYLEKLMKS</sequence>
<accession>A0A1I1UJ11</accession>
<dbReference type="Pfam" id="PF13601">
    <property type="entry name" value="HTH_34"/>
    <property type="match status" value="1"/>
</dbReference>
<keyword evidence="3" id="KW-1185">Reference proteome</keyword>
<gene>
    <name evidence="2" type="ORF">SAMN05216297_11139</name>
</gene>
<dbReference type="InterPro" id="IPR036390">
    <property type="entry name" value="WH_DNA-bd_sf"/>
</dbReference>
<dbReference type="RefSeq" id="WP_091496398.1">
    <property type="nucleotide sequence ID" value="NZ_FOMH01000011.1"/>
</dbReference>
<dbReference type="PANTHER" id="PTHR37318">
    <property type="entry name" value="BSL7504 PROTEIN"/>
    <property type="match status" value="1"/>
</dbReference>
<organism evidence="2 3">
    <name type="scientific">Flavobacterium phragmitis</name>
    <dbReference type="NCBI Taxonomy" id="739143"/>
    <lineage>
        <taxon>Bacteria</taxon>
        <taxon>Pseudomonadati</taxon>
        <taxon>Bacteroidota</taxon>
        <taxon>Flavobacteriia</taxon>
        <taxon>Flavobacteriales</taxon>
        <taxon>Flavobacteriaceae</taxon>
        <taxon>Flavobacterium</taxon>
    </lineage>
</organism>
<dbReference type="OrthoDB" id="9800369at2"/>
<dbReference type="EMBL" id="FOMH01000011">
    <property type="protein sequence ID" value="SFD70749.1"/>
    <property type="molecule type" value="Genomic_DNA"/>
</dbReference>
<feature type="domain" description="Winged helix DNA-binding" evidence="1">
    <location>
        <begin position="15"/>
        <end position="94"/>
    </location>
</feature>
<evidence type="ECO:0000313" key="3">
    <source>
        <dbReference type="Proteomes" id="UP000199672"/>
    </source>
</evidence>
<proteinExistence type="predicted"/>
<protein>
    <submittedName>
        <fullName evidence="2">Transcriptional regulator</fullName>
    </submittedName>
</protein>
<dbReference type="PANTHER" id="PTHR37318:SF1">
    <property type="entry name" value="BSL7504 PROTEIN"/>
    <property type="match status" value="1"/>
</dbReference>
<dbReference type="InterPro" id="IPR027395">
    <property type="entry name" value="WH_DNA-bd_dom"/>
</dbReference>
<evidence type="ECO:0000313" key="2">
    <source>
        <dbReference type="EMBL" id="SFD70749.1"/>
    </source>
</evidence>
<dbReference type="SUPFAM" id="SSF46785">
    <property type="entry name" value="Winged helix' DNA-binding domain"/>
    <property type="match status" value="1"/>
</dbReference>
<dbReference type="AlphaFoldDB" id="A0A1I1UJ11"/>
<evidence type="ECO:0000259" key="1">
    <source>
        <dbReference type="Pfam" id="PF13601"/>
    </source>
</evidence>
<dbReference type="Proteomes" id="UP000199672">
    <property type="component" value="Unassembled WGS sequence"/>
</dbReference>